<proteinExistence type="predicted"/>
<evidence type="ECO:0000256" key="1">
    <source>
        <dbReference type="SAM" id="Phobius"/>
    </source>
</evidence>
<keyword evidence="1" id="KW-1133">Transmembrane helix</keyword>
<dbReference type="AlphaFoldDB" id="A0A4U9Z921"/>
<evidence type="ECO:0000313" key="2">
    <source>
        <dbReference type="EMBL" id="VTS35401.1"/>
    </source>
</evidence>
<name>A0A4U9Z921_9STRE</name>
<feature type="transmembrane region" description="Helical" evidence="1">
    <location>
        <begin position="116"/>
        <end position="135"/>
    </location>
</feature>
<organism evidence="2 3">
    <name type="scientific">Streptococcus pseudoporcinus</name>
    <dbReference type="NCBI Taxonomy" id="361101"/>
    <lineage>
        <taxon>Bacteria</taxon>
        <taxon>Bacillati</taxon>
        <taxon>Bacillota</taxon>
        <taxon>Bacilli</taxon>
        <taxon>Lactobacillales</taxon>
        <taxon>Streptococcaceae</taxon>
        <taxon>Streptococcus</taxon>
    </lineage>
</organism>
<feature type="transmembrane region" description="Helical" evidence="1">
    <location>
        <begin position="82"/>
        <end position="104"/>
    </location>
</feature>
<feature type="transmembrane region" description="Helical" evidence="1">
    <location>
        <begin position="37"/>
        <end position="70"/>
    </location>
</feature>
<gene>
    <name evidence="2" type="ORF">NCTC5385_01785</name>
</gene>
<accession>A0A4U9Z921</accession>
<keyword evidence="1" id="KW-0812">Transmembrane</keyword>
<dbReference type="Proteomes" id="UP000304914">
    <property type="component" value="Chromosome"/>
</dbReference>
<feature type="transmembrane region" description="Helical" evidence="1">
    <location>
        <begin position="12"/>
        <end position="31"/>
    </location>
</feature>
<dbReference type="EMBL" id="LR594035">
    <property type="protein sequence ID" value="VTS35401.1"/>
    <property type="molecule type" value="Genomic_DNA"/>
</dbReference>
<sequence>MNIFIDPIYDSLFFFDMLIRLVILKLISGLNTPYKKIIFFAFLLLMARILFYEFEVILEPFYLLILVHFLKTNWTTQQKVFYSLFPFVLGDMFQRIIGLYLMFLFHETINTIHHSVISNILLTVLLIPFCYCFFLKV</sequence>
<reference evidence="2 3" key="1">
    <citation type="submission" date="2019-05" db="EMBL/GenBank/DDBJ databases">
        <authorList>
            <consortium name="Pathogen Informatics"/>
        </authorList>
    </citation>
    <scope>NUCLEOTIDE SEQUENCE [LARGE SCALE GENOMIC DNA]</scope>
    <source>
        <strain evidence="2 3">NCTC5385</strain>
    </source>
</reference>
<keyword evidence="1" id="KW-0472">Membrane</keyword>
<evidence type="ECO:0000313" key="3">
    <source>
        <dbReference type="Proteomes" id="UP000304914"/>
    </source>
</evidence>
<protein>
    <submittedName>
        <fullName evidence="2">Uncharacterized protein</fullName>
    </submittedName>
</protein>